<organism evidence="7">
    <name type="scientific">Melampsora larici-populina (strain 98AG31 / pathotype 3-4-7)</name>
    <name type="common">Poplar leaf rust fungus</name>
    <dbReference type="NCBI Taxonomy" id="747676"/>
    <lineage>
        <taxon>Eukaryota</taxon>
        <taxon>Fungi</taxon>
        <taxon>Dikarya</taxon>
        <taxon>Basidiomycota</taxon>
        <taxon>Pucciniomycotina</taxon>
        <taxon>Pucciniomycetes</taxon>
        <taxon>Pucciniales</taxon>
        <taxon>Melampsoraceae</taxon>
        <taxon>Melampsora</taxon>
    </lineage>
</organism>
<dbReference type="PROSITE" id="PS00625">
    <property type="entry name" value="RCC1_1"/>
    <property type="match status" value="1"/>
</dbReference>
<dbReference type="InterPro" id="IPR000408">
    <property type="entry name" value="Reg_chr_condens"/>
</dbReference>
<sequence>MPPRARANAAANSSADPKPNSKSTTKSTAKTTTTGGAKRGRKPANASTKQASPPEEPVQTATSPIINETEKPKGRGKRARSADPSGSTRAPKRALSVKPKEPRPLFSAKATRASFNPLPQPDPLLSEDHRKSERCGNPINSFTFDPHPWLNSSLSTTESKCMLMFGSGDMGQMGLGAEKLDDIKKPVLHALVEELKNETKMGKNGGPETVACGGMHSLLIDGLGQIWSWGINDNAALGRKTEGIEGVDQEELESRPMLVEGLVQGSEHQVFRAVRVSAGDSVSVAVSEKGETRAWGSFRSNDGLLGFDGNIGTEVKQLVPTRVPNLSQYPVSQVVCGYDHVLALTTDGHVYSWGNGQQHQLGRKIIERRKRNGLTPERLNLKHIVLIGTGGSHSFAVNQTGLVYGWGLNTRGQLGIGSTENSDADEIIPVPTLIESMSPDQHNGARVVAIEGGDFHSLFLLSNGEVWGVGNYENSEIGIPKSHQAILAVEKLRQEGTEKKQEFVSKGLERRKIEVEGMIKAYESKAKASDDPDDKPRWDDMAELIEIEQVAANQRFIPGQCIHTPLKLDFPSPIVDISCGTRHNLAVDDQGNAYSWGLGQSNELGQGKDEDGDDIELVETPKKLTSKALSVDGVNGLGQIKILKCEAGGTHSILIGVNRSVQEKSEKISKVNGIK</sequence>
<feature type="repeat" description="RCC1" evidence="3">
    <location>
        <begin position="591"/>
        <end position="658"/>
    </location>
</feature>
<dbReference type="Proteomes" id="UP000001072">
    <property type="component" value="Unassembled WGS sequence"/>
</dbReference>
<dbReference type="PROSITE" id="PS00626">
    <property type="entry name" value="RCC1_2"/>
    <property type="match status" value="2"/>
</dbReference>
<evidence type="ECO:0000256" key="4">
    <source>
        <dbReference type="SAM" id="MobiDB-lite"/>
    </source>
</evidence>
<evidence type="ECO:0000259" key="5">
    <source>
        <dbReference type="Pfam" id="PF25390"/>
    </source>
</evidence>
<dbReference type="KEGG" id="mlr:MELLADRAFT_45782"/>
<dbReference type="EMBL" id="GL883162">
    <property type="protein sequence ID" value="EGF99241.1"/>
    <property type="molecule type" value="Genomic_DNA"/>
</dbReference>
<feature type="domain" description="RCC1-like" evidence="5">
    <location>
        <begin position="162"/>
        <end position="653"/>
    </location>
</feature>
<dbReference type="InterPro" id="IPR009091">
    <property type="entry name" value="RCC1/BLIP-II"/>
</dbReference>
<feature type="region of interest" description="Disordered" evidence="4">
    <location>
        <begin position="1"/>
        <end position="123"/>
    </location>
</feature>
<feature type="compositionally biased region" description="Low complexity" evidence="4">
    <location>
        <begin position="1"/>
        <end position="36"/>
    </location>
</feature>
<evidence type="ECO:0000313" key="7">
    <source>
        <dbReference type="Proteomes" id="UP000001072"/>
    </source>
</evidence>
<accession>F4S7Z7</accession>
<evidence type="ECO:0000256" key="1">
    <source>
        <dbReference type="ARBA" id="ARBA00022658"/>
    </source>
</evidence>
<keyword evidence="7" id="KW-1185">Reference proteome</keyword>
<dbReference type="InParanoid" id="F4S7Z7"/>
<dbReference type="RefSeq" id="XP_007417487.1">
    <property type="nucleotide sequence ID" value="XM_007417425.1"/>
</dbReference>
<dbReference type="HOGENOM" id="CLU_005210_4_2_1"/>
<dbReference type="FunCoup" id="F4S7Z7">
    <property type="interactions" value="721"/>
</dbReference>
<dbReference type="PROSITE" id="PS50012">
    <property type="entry name" value="RCC1_3"/>
    <property type="match status" value="6"/>
</dbReference>
<feature type="repeat" description="RCC1" evidence="3">
    <location>
        <begin position="401"/>
        <end position="463"/>
    </location>
</feature>
<dbReference type="OrthoDB" id="61110at2759"/>
<dbReference type="SUPFAM" id="SSF50985">
    <property type="entry name" value="RCC1/BLIP-II"/>
    <property type="match status" value="1"/>
</dbReference>
<reference evidence="7" key="1">
    <citation type="journal article" date="2011" name="Proc. Natl. Acad. Sci. U.S.A.">
        <title>Obligate biotrophy features unraveled by the genomic analysis of rust fungi.</title>
        <authorList>
            <person name="Duplessis S."/>
            <person name="Cuomo C.A."/>
            <person name="Lin Y.-C."/>
            <person name="Aerts A."/>
            <person name="Tisserant E."/>
            <person name="Veneault-Fourrey C."/>
            <person name="Joly D.L."/>
            <person name="Hacquard S."/>
            <person name="Amselem J."/>
            <person name="Cantarel B.L."/>
            <person name="Chiu R."/>
            <person name="Coutinho P.M."/>
            <person name="Feau N."/>
            <person name="Field M."/>
            <person name="Frey P."/>
            <person name="Gelhaye E."/>
            <person name="Goldberg J."/>
            <person name="Grabherr M.G."/>
            <person name="Kodira C.D."/>
            <person name="Kohler A."/>
            <person name="Kuees U."/>
            <person name="Lindquist E.A."/>
            <person name="Lucas S.M."/>
            <person name="Mago R."/>
            <person name="Mauceli E."/>
            <person name="Morin E."/>
            <person name="Murat C."/>
            <person name="Pangilinan J.L."/>
            <person name="Park R."/>
            <person name="Pearson M."/>
            <person name="Quesneville H."/>
            <person name="Rouhier N."/>
            <person name="Sakthikumar S."/>
            <person name="Salamov A.A."/>
            <person name="Schmutz J."/>
            <person name="Selles B."/>
            <person name="Shapiro H."/>
            <person name="Tanguay P."/>
            <person name="Tuskan G.A."/>
            <person name="Henrissat B."/>
            <person name="Van de Peer Y."/>
            <person name="Rouze P."/>
            <person name="Ellis J.G."/>
            <person name="Dodds P.N."/>
            <person name="Schein J.E."/>
            <person name="Zhong S."/>
            <person name="Hamelin R.C."/>
            <person name="Grigoriev I.V."/>
            <person name="Szabo L.J."/>
            <person name="Martin F."/>
        </authorList>
    </citation>
    <scope>NUCLEOTIDE SEQUENCE [LARGE SCALE GENOMIC DNA]</scope>
    <source>
        <strain evidence="7">98AG31 / pathotype 3-4-7</strain>
    </source>
</reference>
<dbReference type="GO" id="GO:0005737">
    <property type="term" value="C:cytoplasm"/>
    <property type="evidence" value="ECO:0007669"/>
    <property type="project" value="TreeGrafter"/>
</dbReference>
<dbReference type="PANTHER" id="PTHR45982:SF1">
    <property type="entry name" value="REGULATOR OF CHROMOSOME CONDENSATION"/>
    <property type="match status" value="1"/>
</dbReference>
<evidence type="ECO:0000313" key="6">
    <source>
        <dbReference type="EMBL" id="EGF99241.1"/>
    </source>
</evidence>
<evidence type="ECO:0000256" key="3">
    <source>
        <dbReference type="PROSITE-ProRule" id="PRU00235"/>
    </source>
</evidence>
<keyword evidence="1" id="KW-0344">Guanine-nucleotide releasing factor</keyword>
<dbReference type="InterPro" id="IPR051553">
    <property type="entry name" value="Ran_GTPase-activating"/>
</dbReference>
<feature type="repeat" description="RCC1" evidence="3">
    <location>
        <begin position="290"/>
        <end position="347"/>
    </location>
</feature>
<feature type="repeat" description="RCC1" evidence="3">
    <location>
        <begin position="160"/>
        <end position="223"/>
    </location>
</feature>
<dbReference type="AlphaFoldDB" id="F4S7Z7"/>
<evidence type="ECO:0000256" key="2">
    <source>
        <dbReference type="ARBA" id="ARBA00022737"/>
    </source>
</evidence>
<dbReference type="GO" id="GO:0005085">
    <property type="term" value="F:guanyl-nucleotide exchange factor activity"/>
    <property type="evidence" value="ECO:0007669"/>
    <property type="project" value="TreeGrafter"/>
</dbReference>
<dbReference type="GeneID" id="18928272"/>
<dbReference type="Pfam" id="PF25390">
    <property type="entry name" value="WD40_RLD"/>
    <property type="match status" value="1"/>
</dbReference>
<name>F4S7Z7_MELLP</name>
<protein>
    <recommendedName>
        <fullName evidence="5">RCC1-like domain-containing protein</fullName>
    </recommendedName>
</protein>
<dbReference type="PRINTS" id="PR00633">
    <property type="entry name" value="RCCNDNSATION"/>
</dbReference>
<feature type="repeat" description="RCC1" evidence="3">
    <location>
        <begin position="224"/>
        <end position="289"/>
    </location>
</feature>
<proteinExistence type="predicted"/>
<dbReference type="PANTHER" id="PTHR45982">
    <property type="entry name" value="REGULATOR OF CHROMOSOME CONDENSATION"/>
    <property type="match status" value="1"/>
</dbReference>
<gene>
    <name evidence="6" type="ORF">MELLADRAFT_45782</name>
</gene>
<dbReference type="Gene3D" id="2.130.10.30">
    <property type="entry name" value="Regulator of chromosome condensation 1/beta-lactamase-inhibitor protein II"/>
    <property type="match status" value="1"/>
</dbReference>
<keyword evidence="2" id="KW-0677">Repeat</keyword>
<feature type="repeat" description="RCC1" evidence="3">
    <location>
        <begin position="348"/>
        <end position="400"/>
    </location>
</feature>
<dbReference type="InterPro" id="IPR058923">
    <property type="entry name" value="RCC1-like_dom"/>
</dbReference>
<dbReference type="VEuPathDB" id="FungiDB:MELLADRAFT_45782"/>
<dbReference type="STRING" id="747676.F4S7Z7"/>
<dbReference type="eggNOG" id="KOG1426">
    <property type="taxonomic scope" value="Eukaryota"/>
</dbReference>